<dbReference type="InterPro" id="IPR036388">
    <property type="entry name" value="WH-like_DNA-bd_sf"/>
</dbReference>
<dbReference type="SUPFAM" id="SSF46785">
    <property type="entry name" value="Winged helix' DNA-binding domain"/>
    <property type="match status" value="1"/>
</dbReference>
<dbReference type="OrthoDB" id="9808770at2"/>
<evidence type="ECO:0000313" key="7">
    <source>
        <dbReference type="EMBL" id="ODR92175.1"/>
    </source>
</evidence>
<evidence type="ECO:0000256" key="3">
    <source>
        <dbReference type="ARBA" id="ARBA00023015"/>
    </source>
</evidence>
<dbReference type="Gene3D" id="3.40.640.10">
    <property type="entry name" value="Type I PLP-dependent aspartate aminotransferase-like (Major domain)"/>
    <property type="match status" value="1"/>
</dbReference>
<dbReference type="SMART" id="SM00345">
    <property type="entry name" value="HTH_GNTR"/>
    <property type="match status" value="1"/>
</dbReference>
<dbReference type="AlphaFoldDB" id="A0A1E3VF51"/>
<dbReference type="GO" id="GO:0003700">
    <property type="term" value="F:DNA-binding transcription factor activity"/>
    <property type="evidence" value="ECO:0007669"/>
    <property type="project" value="InterPro"/>
</dbReference>
<name>A0A1E3VF51_9HYPH</name>
<dbReference type="GO" id="GO:0030170">
    <property type="term" value="F:pyridoxal phosphate binding"/>
    <property type="evidence" value="ECO:0007669"/>
    <property type="project" value="InterPro"/>
</dbReference>
<comment type="caution">
    <text evidence="7">The sequence shown here is derived from an EMBL/GenBank/DDBJ whole genome shotgun (WGS) entry which is preliminary data.</text>
</comment>
<evidence type="ECO:0000259" key="6">
    <source>
        <dbReference type="PROSITE" id="PS50949"/>
    </source>
</evidence>
<keyword evidence="5" id="KW-0804">Transcription</keyword>
<gene>
    <name evidence="7" type="ORF">A8M32_06625</name>
</gene>
<organism evidence="7 8">
    <name type="scientific">Sinorhizobium alkalisoli</name>
    <dbReference type="NCBI Taxonomy" id="1752398"/>
    <lineage>
        <taxon>Bacteria</taxon>
        <taxon>Pseudomonadati</taxon>
        <taxon>Pseudomonadota</taxon>
        <taxon>Alphaproteobacteria</taxon>
        <taxon>Hyphomicrobiales</taxon>
        <taxon>Rhizobiaceae</taxon>
        <taxon>Sinorhizobium/Ensifer group</taxon>
        <taxon>Sinorhizobium</taxon>
    </lineage>
</organism>
<dbReference type="Proteomes" id="UP000094342">
    <property type="component" value="Unassembled WGS sequence"/>
</dbReference>
<dbReference type="InterPro" id="IPR000524">
    <property type="entry name" value="Tscrpt_reg_HTH_GntR"/>
</dbReference>
<dbReference type="PROSITE" id="PS50949">
    <property type="entry name" value="HTH_GNTR"/>
    <property type="match status" value="1"/>
</dbReference>
<evidence type="ECO:0000256" key="4">
    <source>
        <dbReference type="ARBA" id="ARBA00023125"/>
    </source>
</evidence>
<comment type="similarity">
    <text evidence="1">In the C-terminal section; belongs to the class-I pyridoxal-phosphate-dependent aminotransferase family.</text>
</comment>
<keyword evidence="2" id="KW-0663">Pyridoxal phosphate</keyword>
<sequence length="475" mass="51489">MQLVQTRANSMGKNQTILPDLSALIPVMPEAGKRSRALYTAIRRLIETGQLPAGAKLPTTRDLARRLSLSRGAAVEAYEVLVAEGFAEARVGAGTFVAAKVPRLSPDMPKTAGDEPHYSGPPHPCTLGIAMADERTRQLFRQLLHRRLERPQPNFYDYGDPRGERELRQAIADYAKVARGVRCHPGHIIVTSGIRHGLDLVMRAILRPGDAVWLEDPCYLSAHATVAGLGLAIVPVPVDREGIDVAAGEAVGGKAAAVYCTPSHQFPLGVTMTMRRRLALIDWAKRNGAWIFEDDYDSEFRFSGPPLASIQGMDDAGRVIYLGSFSKVLFPGLRVGYAILPEPLVEPVLAQRRQMDRQPPSLPQGAIADLLNEGHFAAHLRRVRKRAEACRNALVEGLRGKASAPEQGLHLIAGLADDSDDEALAAAALKLGIGASPLSTHCLAAPKRRGLILGYSGFEPQELHRAGRSLAEIMR</sequence>
<keyword evidence="8" id="KW-1185">Reference proteome</keyword>
<dbReference type="InterPro" id="IPR015424">
    <property type="entry name" value="PyrdxlP-dep_Trfase"/>
</dbReference>
<evidence type="ECO:0000313" key="8">
    <source>
        <dbReference type="Proteomes" id="UP000094342"/>
    </source>
</evidence>
<reference evidence="8" key="1">
    <citation type="submission" date="2016-05" db="EMBL/GenBank/DDBJ databases">
        <authorList>
            <person name="Li Y."/>
        </authorList>
    </citation>
    <scope>NUCLEOTIDE SEQUENCE [LARGE SCALE GENOMIC DNA]</scope>
    <source>
        <strain evidence="8">YIC4027</strain>
    </source>
</reference>
<feature type="domain" description="HTH gntR-type" evidence="6">
    <location>
        <begin position="32"/>
        <end position="100"/>
    </location>
</feature>
<keyword evidence="3" id="KW-0805">Transcription regulation</keyword>
<dbReference type="Pfam" id="PF00155">
    <property type="entry name" value="Aminotran_1_2"/>
    <property type="match status" value="1"/>
</dbReference>
<accession>A0A1E3VF51</accession>
<dbReference type="CDD" id="cd00609">
    <property type="entry name" value="AAT_like"/>
    <property type="match status" value="1"/>
</dbReference>
<keyword evidence="4" id="KW-0238">DNA-binding</keyword>
<dbReference type="InterPro" id="IPR004839">
    <property type="entry name" value="Aminotransferase_I/II_large"/>
</dbReference>
<dbReference type="EMBL" id="LYBW01000049">
    <property type="protein sequence ID" value="ODR92175.1"/>
    <property type="molecule type" value="Genomic_DNA"/>
</dbReference>
<dbReference type="InterPro" id="IPR051446">
    <property type="entry name" value="HTH_trans_reg/aminotransferase"/>
</dbReference>
<evidence type="ECO:0000256" key="1">
    <source>
        <dbReference type="ARBA" id="ARBA00005384"/>
    </source>
</evidence>
<dbReference type="CDD" id="cd07377">
    <property type="entry name" value="WHTH_GntR"/>
    <property type="match status" value="1"/>
</dbReference>
<dbReference type="PANTHER" id="PTHR46577">
    <property type="entry name" value="HTH-TYPE TRANSCRIPTIONAL REGULATORY PROTEIN GABR"/>
    <property type="match status" value="1"/>
</dbReference>
<dbReference type="SUPFAM" id="SSF53383">
    <property type="entry name" value="PLP-dependent transferases"/>
    <property type="match status" value="1"/>
</dbReference>
<dbReference type="PANTHER" id="PTHR46577:SF1">
    <property type="entry name" value="HTH-TYPE TRANSCRIPTIONAL REGULATORY PROTEIN GABR"/>
    <property type="match status" value="1"/>
</dbReference>
<evidence type="ECO:0000256" key="5">
    <source>
        <dbReference type="ARBA" id="ARBA00023163"/>
    </source>
</evidence>
<dbReference type="InterPro" id="IPR015421">
    <property type="entry name" value="PyrdxlP-dep_Trfase_major"/>
</dbReference>
<protein>
    <submittedName>
        <fullName evidence="7">Transcriptional regulator</fullName>
    </submittedName>
</protein>
<dbReference type="Gene3D" id="1.10.10.10">
    <property type="entry name" value="Winged helix-like DNA-binding domain superfamily/Winged helix DNA-binding domain"/>
    <property type="match status" value="1"/>
</dbReference>
<dbReference type="Pfam" id="PF00392">
    <property type="entry name" value="GntR"/>
    <property type="match status" value="1"/>
</dbReference>
<dbReference type="GO" id="GO:0003677">
    <property type="term" value="F:DNA binding"/>
    <property type="evidence" value="ECO:0007669"/>
    <property type="project" value="UniProtKB-KW"/>
</dbReference>
<dbReference type="InterPro" id="IPR036390">
    <property type="entry name" value="WH_DNA-bd_sf"/>
</dbReference>
<evidence type="ECO:0000256" key="2">
    <source>
        <dbReference type="ARBA" id="ARBA00022898"/>
    </source>
</evidence>
<proteinExistence type="inferred from homology"/>